<reference evidence="2 3" key="1">
    <citation type="journal article" date="2011" name="Genome Res.">
        <title>Chromosome and gene copy number variation allow major structural change between species and strains of Leishmania.</title>
        <authorList>
            <person name="Rogers M.B."/>
            <person name="Hilley J.D."/>
            <person name="Dickens N.J."/>
            <person name="Wilkes J."/>
            <person name="Bates P.A."/>
            <person name="Depledge D.P."/>
            <person name="Harris D."/>
            <person name="Her Y."/>
            <person name="Herzyk P."/>
            <person name="Imamura H."/>
            <person name="Otto T.D."/>
            <person name="Sanders M."/>
            <person name="Seeger K."/>
            <person name="Dujardin J.C."/>
            <person name="Berriman M."/>
            <person name="Smith D.F."/>
            <person name="Hertz-Fowler C."/>
            <person name="Mottram J.C."/>
        </authorList>
    </citation>
    <scope>NUCLEOTIDE SEQUENCE [LARGE SCALE GENOMIC DNA]</scope>
    <source>
        <strain evidence="2 3">MHOM/GT/2001/U1103</strain>
    </source>
</reference>
<proteinExistence type="predicted"/>
<evidence type="ECO:0000313" key="3">
    <source>
        <dbReference type="Proteomes" id="UP000007259"/>
    </source>
</evidence>
<feature type="region of interest" description="Disordered" evidence="1">
    <location>
        <begin position="382"/>
        <end position="443"/>
    </location>
</feature>
<feature type="compositionally biased region" description="Basic and acidic residues" evidence="1">
    <location>
        <begin position="239"/>
        <end position="249"/>
    </location>
</feature>
<feature type="region of interest" description="Disordered" evidence="1">
    <location>
        <begin position="189"/>
        <end position="314"/>
    </location>
</feature>
<feature type="region of interest" description="Disordered" evidence="1">
    <location>
        <begin position="1"/>
        <end position="160"/>
    </location>
</feature>
<feature type="compositionally biased region" description="Polar residues" evidence="1">
    <location>
        <begin position="189"/>
        <end position="198"/>
    </location>
</feature>
<sequence>MFSSHSSPGADELAEELRQQLAPLQGSSDHIQQPLTALGQHSTAPASASTHDEQSNELNDEPQHPVPQPQTAVQPPGQKQSEHDGVQDYPVESAHAKPQPAKEMVQQGHEPSQSAEPPGRHAGDSTEIPGTQEAQTSATLHSVLENDEDDTNPLTYNLPSAAQIQELPSCHLLTSAHTPDMSLHRTNLSASQHSSYATSIACPTPIRNTHAGPDEPTPPRHDSAGPPAAYAIDPVTAREAGEHAERSEEAVQPPGQKQSEHDGVQDYPVESAHAKPQPAKEMVQQGHEPSQSAEPPGRHAGDSTEIPGTQEAQTSATLHSVLENDEDDTNPLTYNLPSAAQIQELPSCHLLTSAHTPDMSLHRTNLSASQHSSYAISIACPTPIRNTHAGPDEPTPPRHDSAGPPAAYAIDPVTAREAGEHAEPRRSDNESPDVDYKGEREDAACRAAAPDTVAAGGVSGLPSSASVPRVLDKHGVSGAQRRLSDCGAVKRGASGMTKIGLPQRCGENHARGSALVSRTRSPPPQQPGYVNLYASKKSEPENAQDPERILMEQASVVDGELAVFVSSSLLPVSRHLFQKARLATTGEQGHHGACAAPAMSVAATAYASSVSTSNRACDEAGALTSTAPTRFELSSAANGDVVERDMLAGRQYWAAENPKTTSYIKPSALLEAKEKRECTLFRRYSHWYKKLVEDSAVHVGGEAGASILRSHEAFKQACETADQKPIHKRNFYEGPIVDWKKLLLEQAAGMSNISKGAA</sequence>
<evidence type="ECO:0000256" key="1">
    <source>
        <dbReference type="SAM" id="MobiDB-lite"/>
    </source>
</evidence>
<feature type="compositionally biased region" description="Polar residues" evidence="1">
    <location>
        <begin position="25"/>
        <end position="49"/>
    </location>
</feature>
<feature type="compositionally biased region" description="Polar residues" evidence="1">
    <location>
        <begin position="128"/>
        <end position="140"/>
    </location>
</feature>
<protein>
    <submittedName>
        <fullName evidence="2">Uncharacterized protein</fullName>
    </submittedName>
</protein>
<dbReference type="OrthoDB" id="268040at2759"/>
<dbReference type="KEGG" id="lmi:LMXM_25_1000"/>
<accession>E9AXH8</accession>
<dbReference type="OMA" id="QEQSEHD"/>
<organism evidence="2 3">
    <name type="scientific">Leishmania mexicana (strain MHOM/GT/2001/U1103)</name>
    <dbReference type="NCBI Taxonomy" id="929439"/>
    <lineage>
        <taxon>Eukaryota</taxon>
        <taxon>Discoba</taxon>
        <taxon>Euglenozoa</taxon>
        <taxon>Kinetoplastea</taxon>
        <taxon>Metakinetoplastina</taxon>
        <taxon>Trypanosomatida</taxon>
        <taxon>Trypanosomatidae</taxon>
        <taxon>Leishmaniinae</taxon>
        <taxon>Leishmania</taxon>
    </lineage>
</organism>
<feature type="compositionally biased region" description="Low complexity" evidence="1">
    <location>
        <begin position="69"/>
        <end position="78"/>
    </location>
</feature>
<keyword evidence="3" id="KW-1185">Reference proteome</keyword>
<feature type="compositionally biased region" description="Basic and acidic residues" evidence="1">
    <location>
        <begin position="417"/>
        <end position="443"/>
    </location>
</feature>
<dbReference type="VEuPathDB" id="TriTrypDB:LmxM.25.1000"/>
<dbReference type="RefSeq" id="XP_003876154.1">
    <property type="nucleotide sequence ID" value="XM_003876105.1"/>
</dbReference>
<name>E9AXH8_LEIMU</name>
<dbReference type="PhylomeDB" id="E9AXH8"/>
<dbReference type="Proteomes" id="UP000007259">
    <property type="component" value="Chromosome 25"/>
</dbReference>
<evidence type="ECO:0000313" key="2">
    <source>
        <dbReference type="EMBL" id="CBZ27669.1"/>
    </source>
</evidence>
<gene>
    <name evidence="2" type="ORF">LMXM_25_1000</name>
</gene>
<dbReference type="AlphaFoldDB" id="E9AXH8"/>
<dbReference type="GeneID" id="13449196"/>
<dbReference type="EMBL" id="FR799578">
    <property type="protein sequence ID" value="CBZ27669.1"/>
    <property type="molecule type" value="Genomic_DNA"/>
</dbReference>